<keyword evidence="2" id="KW-0347">Helicase</keyword>
<dbReference type="GO" id="GO:0003678">
    <property type="term" value="F:DNA helicase activity"/>
    <property type="evidence" value="ECO:0007669"/>
    <property type="project" value="InterPro"/>
</dbReference>
<dbReference type="SUPFAM" id="SSF52540">
    <property type="entry name" value="P-loop containing nucleoside triphosphate hydrolases"/>
    <property type="match status" value="2"/>
</dbReference>
<dbReference type="InterPro" id="IPR010285">
    <property type="entry name" value="DNA_helicase_pif1-like_DEAD"/>
</dbReference>
<dbReference type="Proteomes" id="UP000053091">
    <property type="component" value="Unassembled WGS sequence"/>
</dbReference>
<name>A0A0S7BSC4_9BACT</name>
<keyword evidence="2" id="KW-0378">Hydrolase</keyword>
<dbReference type="FunFam" id="3.40.50.300:FF:001498">
    <property type="entry name" value="ATP-dependent DNA helicase"/>
    <property type="match status" value="1"/>
</dbReference>
<accession>A0A0S7BSC4</accession>
<keyword evidence="3" id="KW-1185">Reference proteome</keyword>
<protein>
    <submittedName>
        <fullName evidence="2">PIF1-like helicase</fullName>
    </submittedName>
</protein>
<dbReference type="PANTHER" id="PTHR47642">
    <property type="entry name" value="ATP-DEPENDENT DNA HELICASE"/>
    <property type="match status" value="1"/>
</dbReference>
<dbReference type="Gene3D" id="2.30.30.940">
    <property type="match status" value="1"/>
</dbReference>
<reference evidence="2" key="1">
    <citation type="journal article" date="2015" name="Genome Announc.">
        <title>Draft Genome Sequence of Bacteroidales Strain TBC1, a Novel Isolate from a Methanogenic Wastewater Treatment System.</title>
        <authorList>
            <person name="Tourlousse D.M."/>
            <person name="Matsuura N."/>
            <person name="Sun L."/>
            <person name="Toyonaga M."/>
            <person name="Kuroda K."/>
            <person name="Ohashi A."/>
            <person name="Cruz R."/>
            <person name="Yamaguchi T."/>
            <person name="Sekiguchi Y."/>
        </authorList>
    </citation>
    <scope>NUCLEOTIDE SEQUENCE [LARGE SCALE GENOMIC DNA]</scope>
    <source>
        <strain evidence="2">TBC1</strain>
    </source>
</reference>
<keyword evidence="2" id="KW-0067">ATP-binding</keyword>
<dbReference type="Pfam" id="PF05970">
    <property type="entry name" value="PIF1"/>
    <property type="match status" value="1"/>
</dbReference>
<evidence type="ECO:0000259" key="1">
    <source>
        <dbReference type="Pfam" id="PF05970"/>
    </source>
</evidence>
<dbReference type="GO" id="GO:0006281">
    <property type="term" value="P:DNA repair"/>
    <property type="evidence" value="ECO:0007669"/>
    <property type="project" value="InterPro"/>
</dbReference>
<dbReference type="AlphaFoldDB" id="A0A0S7BSC4"/>
<proteinExistence type="predicted"/>
<keyword evidence="2" id="KW-0547">Nucleotide-binding</keyword>
<sequence length="621" mass="70612">MLLNSFSLDADNPEFRYAVDFVMHTNRMLYLTGKAGTGKTTFLKYLKTVCNKNMVVLAPTGVAAVNAGGQTIHSFFNIKPSVYVPGDKRLRTRIPPEDPDKSIINDHFRYHRDKLDIIRGLELLVIDEISMVRCDLLDVVDRLLRVFRKREFTPFGGVQVVLIGDSFQLPPIVNQDDWSILGQFYTSPFFFSARVIQDMKPVYIELKKIYRQTDQDFIDLLNRIRVNSLGPEDLTLLNSRYLHGFSPEEEEDYIILATHNRMVEETNEKRLREIDEPLMRFEAVVEGTFPENSFPADAILKLKEGAQVMFLRNDRNKRFYNGKIGHVIEISEEGLFVELPEGDIIAVEREEWGNIRYSWDSKESKVVEETIGTFVQYPLKLAWAITVHKSQGLTFEKIIADLEEAFAPGQVYVALSRCTAFNGLLLKTPLNARSIKTDPVVLEFARQETPETLLVSELESGKATNYLKRALAAYLNRDYNKAVLMLLSAVEQLNGKGRSRALVLGAYAAGRQLRKGKQLIAKVPVLLNAENRQSRPDHPAADPEAGAELRKEIRKLTSGIKEQLKAVQACIDLSDRLKARFGIVLPEPDYETELRTLMTKLEQAMQALKAGRKKTARNKKK</sequence>
<dbReference type="EMBL" id="DF968182">
    <property type="protein sequence ID" value="GAP43325.1"/>
    <property type="molecule type" value="Genomic_DNA"/>
</dbReference>
<dbReference type="InterPro" id="IPR051055">
    <property type="entry name" value="PIF1_helicase"/>
</dbReference>
<dbReference type="CDD" id="cd18809">
    <property type="entry name" value="SF1_C_RecD"/>
    <property type="match status" value="1"/>
</dbReference>
<feature type="domain" description="DNA helicase Pif1-like DEAD-box helicase" evidence="1">
    <location>
        <begin position="22"/>
        <end position="225"/>
    </location>
</feature>
<dbReference type="PATRIC" id="fig|1678841.3.peg.1655"/>
<dbReference type="OrthoDB" id="9763659at2"/>
<organism evidence="2">
    <name type="scientific">Lentimicrobium saccharophilum</name>
    <dbReference type="NCBI Taxonomy" id="1678841"/>
    <lineage>
        <taxon>Bacteria</taxon>
        <taxon>Pseudomonadati</taxon>
        <taxon>Bacteroidota</taxon>
        <taxon>Bacteroidia</taxon>
        <taxon>Bacteroidales</taxon>
        <taxon>Lentimicrobiaceae</taxon>
        <taxon>Lentimicrobium</taxon>
    </lineage>
</organism>
<dbReference type="RefSeq" id="WP_062040253.1">
    <property type="nucleotide sequence ID" value="NZ_DF968182.1"/>
</dbReference>
<dbReference type="STRING" id="1678841.TBC1_111478"/>
<evidence type="ECO:0000313" key="3">
    <source>
        <dbReference type="Proteomes" id="UP000053091"/>
    </source>
</evidence>
<dbReference type="InterPro" id="IPR027417">
    <property type="entry name" value="P-loop_NTPase"/>
</dbReference>
<gene>
    <name evidence="2" type="ORF">TBC1_111478</name>
</gene>
<dbReference type="Gene3D" id="3.40.50.300">
    <property type="entry name" value="P-loop containing nucleotide triphosphate hydrolases"/>
    <property type="match status" value="1"/>
</dbReference>
<evidence type="ECO:0000313" key="2">
    <source>
        <dbReference type="EMBL" id="GAP43325.1"/>
    </source>
</evidence>
<dbReference type="GO" id="GO:0000723">
    <property type="term" value="P:telomere maintenance"/>
    <property type="evidence" value="ECO:0007669"/>
    <property type="project" value="InterPro"/>
</dbReference>